<dbReference type="Proteomes" id="UP000515598">
    <property type="component" value="Chromosome"/>
</dbReference>
<evidence type="ECO:0000313" key="4">
    <source>
        <dbReference type="Proteomes" id="UP000515598"/>
    </source>
</evidence>
<evidence type="ECO:0000313" key="2">
    <source>
        <dbReference type="EMBL" id="MBH1788816.1"/>
    </source>
</evidence>
<reference evidence="3 4" key="1">
    <citation type="submission" date="2020-08" db="EMBL/GenBank/DDBJ databases">
        <title>Phenotypic and transcriptomic analysis of seven clinical Stenotrophomonas maltophilia isolates identify a small set of shared and commonly regulated genes involved in biofilm lifestyle.</title>
        <authorList>
            <person name="Alio I."/>
            <person name="Gudzuhn M."/>
            <person name="Streit W."/>
        </authorList>
    </citation>
    <scope>NUCLEOTIDE SEQUENCE [LARGE SCALE GENOMIC DNA]</scope>
    <source>
        <strain evidence="3 4">UHH_SKK55</strain>
    </source>
</reference>
<dbReference type="GeneID" id="93832417"/>
<protein>
    <submittedName>
        <fullName evidence="2">Uncharacterized protein</fullName>
    </submittedName>
</protein>
<organism evidence="2 5">
    <name type="scientific">Stenotrophomonas maltophilia</name>
    <name type="common">Pseudomonas maltophilia</name>
    <name type="synonym">Xanthomonas maltophilia</name>
    <dbReference type="NCBI Taxonomy" id="40324"/>
    <lineage>
        <taxon>Bacteria</taxon>
        <taxon>Pseudomonadati</taxon>
        <taxon>Pseudomonadota</taxon>
        <taxon>Gammaproteobacteria</taxon>
        <taxon>Lysobacterales</taxon>
        <taxon>Lysobacteraceae</taxon>
        <taxon>Stenotrophomonas</taxon>
        <taxon>Stenotrophomonas maltophilia group</taxon>
    </lineage>
</organism>
<evidence type="ECO:0000313" key="3">
    <source>
        <dbReference type="EMBL" id="QNG79825.1"/>
    </source>
</evidence>
<dbReference type="RefSeq" id="WP_008268538.1">
    <property type="nucleotide sequence ID" value="NZ_CP008838.1"/>
</dbReference>
<gene>
    <name evidence="3" type="ORF">GPNADHDJ_04079</name>
    <name evidence="2" type="ORF">I5V89_02905</name>
    <name evidence="1" type="ORF">QEG23_004518</name>
</gene>
<reference evidence="2" key="2">
    <citation type="submission" date="2020-11" db="EMBL/GenBank/DDBJ databases">
        <title>Enhanced detection system for hospital associated transmission using whole genome sequencing surveillance.</title>
        <authorList>
            <person name="Harrison L.H."/>
            <person name="Van Tyne D."/>
            <person name="Marsh J.W."/>
            <person name="Griffith M.P."/>
            <person name="Snyder D.J."/>
            <person name="Cooper V.S."/>
            <person name="Mustapha M."/>
        </authorList>
    </citation>
    <scope>NUCLEOTIDE SEQUENCE</scope>
    <source>
        <strain evidence="2">STEN00053</strain>
    </source>
</reference>
<dbReference type="EMBL" id="CP060025">
    <property type="protein sequence ID" value="QNG79825.1"/>
    <property type="molecule type" value="Genomic_DNA"/>
</dbReference>
<accession>A0A1V3CXM1</accession>
<dbReference type="Proteomes" id="UP001218208">
    <property type="component" value="Unassembled WGS sequence"/>
</dbReference>
<dbReference type="EMBL" id="JADUOV010000001">
    <property type="protein sequence ID" value="MBH1788816.1"/>
    <property type="molecule type" value="Genomic_DNA"/>
</dbReference>
<dbReference type="EMBL" id="ABLOJW010000039">
    <property type="protein sequence ID" value="EKT4094940.1"/>
    <property type="molecule type" value="Genomic_DNA"/>
</dbReference>
<evidence type="ECO:0000313" key="5">
    <source>
        <dbReference type="Proteomes" id="UP000634179"/>
    </source>
</evidence>
<sequence>MRKLFNKLLNIALFGMVLFALDQVPERLDRMSQTAQNLVQQVGYSGPMQGIPSGVPDGYEF</sequence>
<reference evidence="1" key="3">
    <citation type="submission" date="2022-07" db="EMBL/GenBank/DDBJ databases">
        <authorList>
            <consortium name="DAFM: The Division of Animal and Food Microbiology"/>
        </authorList>
    </citation>
    <scope>NUCLEOTIDE SEQUENCE</scope>
    <source>
        <strain evidence="1">19MO01SH01-2</strain>
    </source>
</reference>
<evidence type="ECO:0000313" key="1">
    <source>
        <dbReference type="EMBL" id="EKT4094940.1"/>
    </source>
</evidence>
<dbReference type="OrthoDB" id="6042508at2"/>
<name>A0A1V3CXM1_STEMA</name>
<proteinExistence type="predicted"/>
<dbReference type="AlphaFoldDB" id="A0A1V3CXM1"/>
<dbReference type="Proteomes" id="UP000634179">
    <property type="component" value="Unassembled WGS sequence"/>
</dbReference>